<evidence type="ECO:0000313" key="3">
    <source>
        <dbReference type="Proteomes" id="UP000076858"/>
    </source>
</evidence>
<dbReference type="Proteomes" id="UP000076858">
    <property type="component" value="Unassembled WGS sequence"/>
</dbReference>
<organism evidence="2 3">
    <name type="scientific">Daphnia magna</name>
    <dbReference type="NCBI Taxonomy" id="35525"/>
    <lineage>
        <taxon>Eukaryota</taxon>
        <taxon>Metazoa</taxon>
        <taxon>Ecdysozoa</taxon>
        <taxon>Arthropoda</taxon>
        <taxon>Crustacea</taxon>
        <taxon>Branchiopoda</taxon>
        <taxon>Diplostraca</taxon>
        <taxon>Cladocera</taxon>
        <taxon>Anomopoda</taxon>
        <taxon>Daphniidae</taxon>
        <taxon>Daphnia</taxon>
    </lineage>
</organism>
<sequence length="92" mass="11087">MLPSPYSVHSSDALLHLHLSYRHDMKEHLNIHNNISIYVSDLHRQRDVVRVYINYPHDKRSFWGSQKSQLTSHQCIKKRKKRKEKNNLIKKN</sequence>
<protein>
    <submittedName>
        <fullName evidence="2">Uncharacterized protein</fullName>
    </submittedName>
</protein>
<feature type="compositionally biased region" description="Basic residues" evidence="1">
    <location>
        <begin position="75"/>
        <end position="92"/>
    </location>
</feature>
<evidence type="ECO:0000256" key="1">
    <source>
        <dbReference type="SAM" id="MobiDB-lite"/>
    </source>
</evidence>
<comment type="caution">
    <text evidence="2">The sequence shown here is derived from an EMBL/GenBank/DDBJ whole genome shotgun (WGS) entry which is preliminary data.</text>
</comment>
<accession>A0A162CRG5</accession>
<gene>
    <name evidence="2" type="ORF">APZ42_006493</name>
</gene>
<name>A0A162CRG5_9CRUS</name>
<keyword evidence="3" id="KW-1185">Reference proteome</keyword>
<reference evidence="2 3" key="1">
    <citation type="submission" date="2016-03" db="EMBL/GenBank/DDBJ databases">
        <title>EvidentialGene: Evidence-directed Construction of Genes on Genomes.</title>
        <authorList>
            <person name="Gilbert D.G."/>
            <person name="Choi J.-H."/>
            <person name="Mockaitis K."/>
            <person name="Colbourne J."/>
            <person name="Pfrender M."/>
        </authorList>
    </citation>
    <scope>NUCLEOTIDE SEQUENCE [LARGE SCALE GENOMIC DNA]</scope>
    <source>
        <strain evidence="2 3">Xinb3</strain>
        <tissue evidence="2">Complete organism</tissue>
    </source>
</reference>
<feature type="region of interest" description="Disordered" evidence="1">
    <location>
        <begin position="73"/>
        <end position="92"/>
    </location>
</feature>
<proteinExistence type="predicted"/>
<dbReference type="EMBL" id="LRGB01018007">
    <property type="protein sequence ID" value="KZR98203.1"/>
    <property type="molecule type" value="Genomic_DNA"/>
</dbReference>
<evidence type="ECO:0000313" key="2">
    <source>
        <dbReference type="EMBL" id="KZR98203.1"/>
    </source>
</evidence>
<dbReference type="AlphaFoldDB" id="A0A162CRG5"/>